<comment type="caution">
    <text evidence="1">The sequence shown here is derived from an EMBL/GenBank/DDBJ whole genome shotgun (WGS) entry which is preliminary data.</text>
</comment>
<dbReference type="SUPFAM" id="SSF55608">
    <property type="entry name" value="Homing endonucleases"/>
    <property type="match status" value="1"/>
</dbReference>
<sequence length="170" mass="19982">MDLINLGVIPRKTYNLGEIKIPDEYFADFARGFFDGDGTVYIYNVNNTPQIKVGFVCASAQFINHFNKQLCKFLGVKEKSVHLIKAHGIKANSYSIDFYISDCEKFYNFIYGNNPELYLERKLKVFEDWQNIKRRHYIKKDYPSKIGWHLNENLIRDGFPVYFPIYVANP</sequence>
<dbReference type="AlphaFoldDB" id="A0A2M7IXN6"/>
<reference evidence="2" key="1">
    <citation type="submission" date="2017-09" db="EMBL/GenBank/DDBJ databases">
        <title>Depth-based differentiation of microbial function through sediment-hosted aquifers and enrichment of novel symbionts in the deep terrestrial subsurface.</title>
        <authorList>
            <person name="Probst A.J."/>
            <person name="Ladd B."/>
            <person name="Jarett J.K."/>
            <person name="Geller-Mcgrath D.E."/>
            <person name="Sieber C.M.K."/>
            <person name="Emerson J.B."/>
            <person name="Anantharaman K."/>
            <person name="Thomas B.C."/>
            <person name="Malmstrom R."/>
            <person name="Stieglmeier M."/>
            <person name="Klingl A."/>
            <person name="Woyke T."/>
            <person name="Ryan C.M."/>
            <person name="Banfield J.F."/>
        </authorList>
    </citation>
    <scope>NUCLEOTIDE SEQUENCE [LARGE SCALE GENOMIC DNA]</scope>
</reference>
<accession>A0A2M7IXN6</accession>
<dbReference type="Gene3D" id="3.10.28.10">
    <property type="entry name" value="Homing endonucleases"/>
    <property type="match status" value="1"/>
</dbReference>
<organism evidence="1 2">
    <name type="scientific">bacterium (Candidatus Gribaldobacteria) CG_4_8_14_3_um_filter_42_11</name>
    <dbReference type="NCBI Taxonomy" id="2014267"/>
    <lineage>
        <taxon>Bacteria</taxon>
        <taxon>Candidatus Gribaldobacteria</taxon>
    </lineage>
</organism>
<dbReference type="Proteomes" id="UP000230505">
    <property type="component" value="Unassembled WGS sequence"/>
</dbReference>
<dbReference type="InterPro" id="IPR027434">
    <property type="entry name" value="Homing_endonucl"/>
</dbReference>
<evidence type="ECO:0000313" key="1">
    <source>
        <dbReference type="EMBL" id="PIX02919.1"/>
    </source>
</evidence>
<evidence type="ECO:0000313" key="2">
    <source>
        <dbReference type="Proteomes" id="UP000230505"/>
    </source>
</evidence>
<evidence type="ECO:0008006" key="3">
    <source>
        <dbReference type="Google" id="ProtNLM"/>
    </source>
</evidence>
<name>A0A2M7IXN6_9BACT</name>
<gene>
    <name evidence="1" type="ORF">COZ78_03040</name>
</gene>
<proteinExistence type="predicted"/>
<dbReference type="EMBL" id="PFHV01000081">
    <property type="protein sequence ID" value="PIX02919.1"/>
    <property type="molecule type" value="Genomic_DNA"/>
</dbReference>
<protein>
    <recommendedName>
        <fullName evidence="3">Homing endonuclease LAGLIDADG domain-containing protein</fullName>
    </recommendedName>
</protein>